<keyword evidence="3" id="KW-1185">Reference proteome</keyword>
<feature type="compositionally biased region" description="Basic and acidic residues" evidence="1">
    <location>
        <begin position="65"/>
        <end position="76"/>
    </location>
</feature>
<dbReference type="Proteomes" id="UP000293360">
    <property type="component" value="Unassembled WGS sequence"/>
</dbReference>
<feature type="region of interest" description="Disordered" evidence="1">
    <location>
        <begin position="48"/>
        <end position="76"/>
    </location>
</feature>
<proteinExistence type="predicted"/>
<gene>
    <name evidence="2" type="ORF">DL764_009572</name>
</gene>
<feature type="compositionally biased region" description="Low complexity" evidence="1">
    <location>
        <begin position="48"/>
        <end position="60"/>
    </location>
</feature>
<evidence type="ECO:0008006" key="4">
    <source>
        <dbReference type="Google" id="ProtNLM"/>
    </source>
</evidence>
<dbReference type="EMBL" id="QJNU01000929">
    <property type="protein sequence ID" value="RYO82685.1"/>
    <property type="molecule type" value="Genomic_DNA"/>
</dbReference>
<accession>A0A4Q4SXF2</accession>
<feature type="compositionally biased region" description="Low complexity" evidence="1">
    <location>
        <begin position="148"/>
        <end position="164"/>
    </location>
</feature>
<name>A0A4Q4SXF2_9PEZI</name>
<protein>
    <recommendedName>
        <fullName evidence="4">Myb-like domain-containing protein</fullName>
    </recommendedName>
</protein>
<organism evidence="2 3">
    <name type="scientific">Monosporascus ibericus</name>
    <dbReference type="NCBI Taxonomy" id="155417"/>
    <lineage>
        <taxon>Eukaryota</taxon>
        <taxon>Fungi</taxon>
        <taxon>Dikarya</taxon>
        <taxon>Ascomycota</taxon>
        <taxon>Pezizomycotina</taxon>
        <taxon>Sordariomycetes</taxon>
        <taxon>Xylariomycetidae</taxon>
        <taxon>Xylariales</taxon>
        <taxon>Xylariales incertae sedis</taxon>
        <taxon>Monosporascus</taxon>
    </lineage>
</organism>
<evidence type="ECO:0000256" key="1">
    <source>
        <dbReference type="SAM" id="MobiDB-lite"/>
    </source>
</evidence>
<dbReference type="OrthoDB" id="4773700at2759"/>
<feature type="compositionally biased region" description="Basic residues" evidence="1">
    <location>
        <begin position="244"/>
        <end position="253"/>
    </location>
</feature>
<reference evidence="2 3" key="1">
    <citation type="submission" date="2018-06" db="EMBL/GenBank/DDBJ databases">
        <title>Complete Genomes of Monosporascus.</title>
        <authorList>
            <person name="Robinson A.J."/>
            <person name="Natvig D.O."/>
        </authorList>
    </citation>
    <scope>NUCLEOTIDE SEQUENCE [LARGE SCALE GENOMIC DNA]</scope>
    <source>
        <strain evidence="2 3">CBS 110550</strain>
    </source>
</reference>
<sequence length="282" mass="30069">MSNFVPAFIITLSGFLKPQPFAALTRVLKIATEPFVNLDANEMRETTAVASSTPAPATKGAKGKAKADATGRVDDGKWSPEETIKLLFLVMQHENPELAVQGWKDIGEKVQNVFDGKYSTEAARKRFHNVRRAYVEEFPLPEKQDGSPTATQAAPKGKAKAAAPNSRKRSAAVAAVASGVQDSKEADDEAAGQGRATKRVKTGKQPAAAPTMEEAHKGDTTEEDAAATTIEQEKQEKPAAAKPTPKRKVPAKKTKAEKQAADAGDDEADAGEKSRPKAKPRA</sequence>
<evidence type="ECO:0000313" key="2">
    <source>
        <dbReference type="EMBL" id="RYO82685.1"/>
    </source>
</evidence>
<feature type="region of interest" description="Disordered" evidence="1">
    <location>
        <begin position="138"/>
        <end position="282"/>
    </location>
</feature>
<comment type="caution">
    <text evidence="2">The sequence shown here is derived from an EMBL/GenBank/DDBJ whole genome shotgun (WGS) entry which is preliminary data.</text>
</comment>
<evidence type="ECO:0000313" key="3">
    <source>
        <dbReference type="Proteomes" id="UP000293360"/>
    </source>
</evidence>
<dbReference type="AlphaFoldDB" id="A0A4Q4SXF2"/>